<dbReference type="AlphaFoldDB" id="A0A1Y6DEL4"/>
<dbReference type="InterPro" id="IPR027417">
    <property type="entry name" value="P-loop_NTPase"/>
</dbReference>
<dbReference type="RefSeq" id="WP_085216869.1">
    <property type="nucleotide sequence ID" value="NZ_FXAM01000006.1"/>
</dbReference>
<sequence>MAIDILHCYEEKPKIREYVLPGLLPGKVGAMVSPGGLGKSILSLMLSHVVAGGADLLGLERCQTGRVVYLSAEDDAEILHSRLHAIGRLLTEEQRGRCVRNLLVEDLTSHMPDMLGGNGRAWRESIENLATGSRLLFLDTLRSFHAGDENDASLMSVLIGHMRGIASRTGCAIIFLHHTSKWMSTSGQGDAQQASRGSSVLTDNIRWQSYLVAMSENEAKRFCLETSEKPIGVENRHYYVRFGISKHNYGGPINDKWFRRGNEGIFESVNLSVGVKKERENRKRGDVNV</sequence>
<dbReference type="EMBL" id="FXAM01000006">
    <property type="protein sequence ID" value="SMF97865.1"/>
    <property type="molecule type" value="Genomic_DNA"/>
</dbReference>
<dbReference type="STRING" id="1760988.SAMN02949497_4846"/>
<dbReference type="SUPFAM" id="SSF52540">
    <property type="entry name" value="P-loop containing nucleoside triphosphate hydrolases"/>
    <property type="match status" value="1"/>
</dbReference>
<keyword evidence="1" id="KW-0547">Nucleotide-binding</keyword>
<reference evidence="1 2" key="1">
    <citation type="submission" date="2016-12" db="EMBL/GenBank/DDBJ databases">
        <authorList>
            <person name="Song W.-J."/>
            <person name="Kurnit D.M."/>
        </authorList>
    </citation>
    <scope>NUCLEOTIDE SEQUENCE [LARGE SCALE GENOMIC DNA]</scope>
    <source>
        <strain evidence="1 2">175</strain>
    </source>
</reference>
<dbReference type="Gene3D" id="3.40.50.300">
    <property type="entry name" value="P-loop containing nucleotide triphosphate hydrolases"/>
    <property type="match status" value="1"/>
</dbReference>
<protein>
    <submittedName>
        <fullName evidence="1">Plasmid and phage replicative helicase</fullName>
    </submittedName>
</protein>
<dbReference type="CDD" id="cd01125">
    <property type="entry name" value="RepA_RSF1010_like"/>
    <property type="match status" value="1"/>
</dbReference>
<evidence type="ECO:0000313" key="1">
    <source>
        <dbReference type="EMBL" id="SMF97865.1"/>
    </source>
</evidence>
<keyword evidence="2" id="KW-1185">Reference proteome</keyword>
<accession>A0A1Y6DEL4</accession>
<dbReference type="Pfam" id="PF13481">
    <property type="entry name" value="AAA_25"/>
    <property type="match status" value="1"/>
</dbReference>
<keyword evidence="1" id="KW-0347">Helicase</keyword>
<name>A0A1Y6DEL4_9GAMM</name>
<proteinExistence type="predicted"/>
<organism evidence="1 2">
    <name type="scientific">Methylomagnum ishizawai</name>
    <dbReference type="NCBI Taxonomy" id="1760988"/>
    <lineage>
        <taxon>Bacteria</taxon>
        <taxon>Pseudomonadati</taxon>
        <taxon>Pseudomonadota</taxon>
        <taxon>Gammaproteobacteria</taxon>
        <taxon>Methylococcales</taxon>
        <taxon>Methylococcaceae</taxon>
        <taxon>Methylomagnum</taxon>
    </lineage>
</organism>
<keyword evidence="1" id="KW-0067">ATP-binding</keyword>
<gene>
    <name evidence="1" type="ORF">SAMN02949497_4846</name>
</gene>
<evidence type="ECO:0000313" key="2">
    <source>
        <dbReference type="Proteomes" id="UP000192923"/>
    </source>
</evidence>
<dbReference type="InterPro" id="IPR038724">
    <property type="entry name" value="RepA"/>
</dbReference>
<keyword evidence="1" id="KW-0378">Hydrolase</keyword>
<dbReference type="Proteomes" id="UP000192923">
    <property type="component" value="Unassembled WGS sequence"/>
</dbReference>
<dbReference type="GO" id="GO:0004386">
    <property type="term" value="F:helicase activity"/>
    <property type="evidence" value="ECO:0007669"/>
    <property type="project" value="UniProtKB-KW"/>
</dbReference>
<dbReference type="OrthoDB" id="8477405at2"/>